<evidence type="ECO:0000256" key="7">
    <source>
        <dbReference type="ARBA" id="ARBA00022679"/>
    </source>
</evidence>
<dbReference type="Pfam" id="PF01135">
    <property type="entry name" value="PCMT"/>
    <property type="match status" value="1"/>
</dbReference>
<accession>A0A5C8P9N3</accession>
<evidence type="ECO:0000256" key="6">
    <source>
        <dbReference type="ARBA" id="ARBA00022603"/>
    </source>
</evidence>
<evidence type="ECO:0000256" key="9">
    <source>
        <dbReference type="ARBA" id="ARBA00030757"/>
    </source>
</evidence>
<dbReference type="OrthoDB" id="9810066at2"/>
<dbReference type="InterPro" id="IPR000682">
    <property type="entry name" value="PCMT"/>
</dbReference>
<dbReference type="InterPro" id="IPR006311">
    <property type="entry name" value="TAT_signal"/>
</dbReference>
<evidence type="ECO:0000313" key="13">
    <source>
        <dbReference type="EMBL" id="TXL70287.1"/>
    </source>
</evidence>
<keyword evidence="6 13" id="KW-0489">Methyltransferase</keyword>
<evidence type="ECO:0000256" key="5">
    <source>
        <dbReference type="ARBA" id="ARBA00022490"/>
    </source>
</evidence>
<dbReference type="GO" id="GO:0004719">
    <property type="term" value="F:protein-L-isoaspartate (D-aspartate) O-methyltransferase activity"/>
    <property type="evidence" value="ECO:0007669"/>
    <property type="project" value="UniProtKB-EC"/>
</dbReference>
<dbReference type="SUPFAM" id="SSF53335">
    <property type="entry name" value="S-adenosyl-L-methionine-dependent methyltransferases"/>
    <property type="match status" value="1"/>
</dbReference>
<dbReference type="PANTHER" id="PTHR11579">
    <property type="entry name" value="PROTEIN-L-ISOASPARTATE O-METHYLTRANSFERASE"/>
    <property type="match status" value="1"/>
</dbReference>
<sequence length="321" mass="34875">MVVYNNAGRPASEMSPAPMHRRSFMLSSLATAGSLLPGMAAAVPAPPAKGWGYDSYLAAMKACDRPTTLTREQFDVVRGRRRGALATIESVLKAHFGEADPNVLRAFDEVPREFYHYDFAARSAFATVAYEQTSKPWRIGFGSALSDYRGQAYMTQLCKPTADSVALEVGTGSGFQISVLSRIVKKACSIEIVEPLGKEVGRIFAPLGYDNVQTRIGDGFFGWPEETGGFDLIMVTCAAQFVPPPLLAQLKPGGRMVIPMGQPFKREQFLYVFTKDEDGKVHSRKDVGVYFVPMTGKMMADKKPAAADKPATGGEKPSAPQ</sequence>
<protein>
    <recommendedName>
        <fullName evidence="4">Protein-L-isoaspartate O-methyltransferase</fullName>
        <ecNumber evidence="3">2.1.1.77</ecNumber>
    </recommendedName>
    <alternativeName>
        <fullName evidence="11">L-isoaspartyl protein carboxyl methyltransferase</fullName>
    </alternativeName>
    <alternativeName>
        <fullName evidence="9">Protein L-isoaspartyl methyltransferase</fullName>
    </alternativeName>
    <alternativeName>
        <fullName evidence="10">Protein-beta-aspartate methyltransferase</fullName>
    </alternativeName>
</protein>
<evidence type="ECO:0000256" key="10">
    <source>
        <dbReference type="ARBA" id="ARBA00031323"/>
    </source>
</evidence>
<dbReference type="AlphaFoldDB" id="A0A5C8P9N3"/>
<dbReference type="InterPro" id="IPR029063">
    <property type="entry name" value="SAM-dependent_MTases_sf"/>
</dbReference>
<evidence type="ECO:0000256" key="8">
    <source>
        <dbReference type="ARBA" id="ARBA00022691"/>
    </source>
</evidence>
<evidence type="ECO:0000256" key="3">
    <source>
        <dbReference type="ARBA" id="ARBA00011890"/>
    </source>
</evidence>
<dbReference type="GO" id="GO:0005737">
    <property type="term" value="C:cytoplasm"/>
    <property type="evidence" value="ECO:0007669"/>
    <property type="project" value="UniProtKB-SubCell"/>
</dbReference>
<name>A0A5C8P9N3_9HYPH</name>
<evidence type="ECO:0000256" key="12">
    <source>
        <dbReference type="SAM" id="MobiDB-lite"/>
    </source>
</evidence>
<comment type="similarity">
    <text evidence="2">Belongs to the methyltransferase superfamily. L-isoaspartyl/D-aspartyl protein methyltransferase family.</text>
</comment>
<dbReference type="CDD" id="cd02440">
    <property type="entry name" value="AdoMet_MTases"/>
    <property type="match status" value="1"/>
</dbReference>
<reference evidence="13 14" key="1">
    <citation type="submission" date="2019-06" db="EMBL/GenBank/DDBJ databases">
        <title>New taxonomy in bacterial strain CC-CFT640, isolated from vineyard.</title>
        <authorList>
            <person name="Lin S.-Y."/>
            <person name="Tsai C.-F."/>
            <person name="Young C.-C."/>
        </authorList>
    </citation>
    <scope>NUCLEOTIDE SEQUENCE [LARGE SCALE GENOMIC DNA]</scope>
    <source>
        <strain evidence="13 14">CC-CFT640</strain>
    </source>
</reference>
<evidence type="ECO:0000256" key="1">
    <source>
        <dbReference type="ARBA" id="ARBA00004496"/>
    </source>
</evidence>
<dbReference type="Gene3D" id="3.40.50.150">
    <property type="entry name" value="Vaccinia Virus protein VP39"/>
    <property type="match status" value="1"/>
</dbReference>
<gene>
    <name evidence="13" type="ORF">FHP25_35280</name>
</gene>
<keyword evidence="7 13" id="KW-0808">Transferase</keyword>
<dbReference type="Proteomes" id="UP000321638">
    <property type="component" value="Unassembled WGS sequence"/>
</dbReference>
<dbReference type="GO" id="GO:0032259">
    <property type="term" value="P:methylation"/>
    <property type="evidence" value="ECO:0007669"/>
    <property type="project" value="UniProtKB-KW"/>
</dbReference>
<proteinExistence type="inferred from homology"/>
<evidence type="ECO:0000256" key="4">
    <source>
        <dbReference type="ARBA" id="ARBA00013346"/>
    </source>
</evidence>
<dbReference type="PROSITE" id="PS51318">
    <property type="entry name" value="TAT"/>
    <property type="match status" value="1"/>
</dbReference>
<comment type="subcellular location">
    <subcellularLocation>
        <location evidence="1">Cytoplasm</location>
    </subcellularLocation>
</comment>
<dbReference type="PANTHER" id="PTHR11579:SF0">
    <property type="entry name" value="PROTEIN-L-ISOASPARTATE(D-ASPARTATE) O-METHYLTRANSFERASE"/>
    <property type="match status" value="1"/>
</dbReference>
<comment type="caution">
    <text evidence="13">The sequence shown here is derived from an EMBL/GenBank/DDBJ whole genome shotgun (WGS) entry which is preliminary data.</text>
</comment>
<dbReference type="EC" id="2.1.1.77" evidence="3"/>
<evidence type="ECO:0000256" key="11">
    <source>
        <dbReference type="ARBA" id="ARBA00031350"/>
    </source>
</evidence>
<evidence type="ECO:0000256" key="2">
    <source>
        <dbReference type="ARBA" id="ARBA00005369"/>
    </source>
</evidence>
<evidence type="ECO:0000313" key="14">
    <source>
        <dbReference type="Proteomes" id="UP000321638"/>
    </source>
</evidence>
<keyword evidence="5" id="KW-0963">Cytoplasm</keyword>
<dbReference type="EMBL" id="VDUZ01000062">
    <property type="protein sequence ID" value="TXL70287.1"/>
    <property type="molecule type" value="Genomic_DNA"/>
</dbReference>
<keyword evidence="8" id="KW-0949">S-adenosyl-L-methionine</keyword>
<organism evidence="13 14">
    <name type="scientific">Vineibacter terrae</name>
    <dbReference type="NCBI Taxonomy" id="2586908"/>
    <lineage>
        <taxon>Bacteria</taxon>
        <taxon>Pseudomonadati</taxon>
        <taxon>Pseudomonadota</taxon>
        <taxon>Alphaproteobacteria</taxon>
        <taxon>Hyphomicrobiales</taxon>
        <taxon>Vineibacter</taxon>
    </lineage>
</organism>
<keyword evidence="14" id="KW-1185">Reference proteome</keyword>
<feature type="region of interest" description="Disordered" evidence="12">
    <location>
        <begin position="300"/>
        <end position="321"/>
    </location>
</feature>